<evidence type="ECO:0008006" key="3">
    <source>
        <dbReference type="Google" id="ProtNLM"/>
    </source>
</evidence>
<evidence type="ECO:0000313" key="1">
    <source>
        <dbReference type="EMBL" id="CCH28655.1"/>
    </source>
</evidence>
<dbReference type="RefSeq" id="WP_015098768.1">
    <property type="nucleotide sequence ID" value="NC_019673.1"/>
</dbReference>
<dbReference type="HOGENOM" id="CLU_047003_0_0_11"/>
<name>K0JPG4_SACES</name>
<dbReference type="PANTHER" id="PTHR38479">
    <property type="entry name" value="LMO0824 PROTEIN"/>
    <property type="match status" value="1"/>
</dbReference>
<dbReference type="InterPro" id="IPR009351">
    <property type="entry name" value="AlkZ-like"/>
</dbReference>
<sequence>MIPLTPPDTLARRMHAQRLYHPASTLADLLDSVFALQAQDVPALRLAAHARGVDTLDGPFVRTWAMRGTLHLIAVEDLWVLPVLKPSILASTKKRRTELGLTDDVCGRGIRALCEVVTEPLTRAEIVTRLNEVGFPLDPASQAPAHLLMYAAVSSFLHRDLDDRYHLFDDVPWQDGTVEDLWRRYRRAYGPATVADFAAWSGLPKRELRDLPEIPGERADPDGTARMLGHFDPYLLGYKDRSLALAPEHASRVQTGGGFLTPHVVVDGRVVATWHKAPSGFEIRPFPDHTVPDLREEAERVAAFLGTGADLTWQ</sequence>
<accession>K0JPG4</accession>
<dbReference type="PATRIC" id="fig|1179773.3.peg.1337"/>
<evidence type="ECO:0000313" key="2">
    <source>
        <dbReference type="Proteomes" id="UP000006281"/>
    </source>
</evidence>
<dbReference type="EMBL" id="HE804045">
    <property type="protein sequence ID" value="CCH28655.1"/>
    <property type="molecule type" value="Genomic_DNA"/>
</dbReference>
<organism evidence="1 2">
    <name type="scientific">Saccharothrix espanaensis (strain ATCC 51144 / DSM 44229 / JCM 9112 / NBRC 15066 / NRRL 15764)</name>
    <dbReference type="NCBI Taxonomy" id="1179773"/>
    <lineage>
        <taxon>Bacteria</taxon>
        <taxon>Bacillati</taxon>
        <taxon>Actinomycetota</taxon>
        <taxon>Actinomycetes</taxon>
        <taxon>Pseudonocardiales</taxon>
        <taxon>Pseudonocardiaceae</taxon>
        <taxon>Saccharothrix</taxon>
    </lineage>
</organism>
<dbReference type="PANTHER" id="PTHR38479:SF2">
    <property type="entry name" value="WINGED HELIX DNA-BINDING DOMAIN-CONTAINING PROTEIN"/>
    <property type="match status" value="1"/>
</dbReference>
<keyword evidence="2" id="KW-1185">Reference proteome</keyword>
<dbReference type="Pfam" id="PF06224">
    <property type="entry name" value="AlkZ-like"/>
    <property type="match status" value="1"/>
</dbReference>
<gene>
    <name evidence="1" type="ordered locus">BN6_13290</name>
</gene>
<dbReference type="STRING" id="1179773.BN6_13290"/>
<protein>
    <recommendedName>
        <fullName evidence="3">Winged helix DNA-binding domain-containing protein</fullName>
    </recommendedName>
</protein>
<dbReference type="eggNOG" id="COG3214">
    <property type="taxonomic scope" value="Bacteria"/>
</dbReference>
<reference evidence="1 2" key="1">
    <citation type="journal article" date="2012" name="BMC Genomics">
        <title>Complete genome sequence of Saccharothrix espanaensis DSM 44229T and comparison to the other completely sequenced Pseudonocardiaceae.</title>
        <authorList>
            <person name="Strobel T."/>
            <person name="Al-Dilaimi A."/>
            <person name="Blom J."/>
            <person name="Gessner A."/>
            <person name="Kalinowski J."/>
            <person name="Luzhetska M."/>
            <person name="Puhler A."/>
            <person name="Szczepanowski R."/>
            <person name="Bechthold A."/>
            <person name="Ruckert C."/>
        </authorList>
    </citation>
    <scope>NUCLEOTIDE SEQUENCE [LARGE SCALE GENOMIC DNA]</scope>
    <source>
        <strain evidence="2">ATCC 51144 / DSM 44229 / JCM 9112 / NBRC 15066 / NRRL 15764</strain>
    </source>
</reference>
<dbReference type="OrthoDB" id="9148135at2"/>
<dbReference type="BioCyc" id="SESP1179773:BN6_RS06550-MONOMER"/>
<dbReference type="AlphaFoldDB" id="K0JPG4"/>
<dbReference type="KEGG" id="sesp:BN6_13290"/>
<dbReference type="Proteomes" id="UP000006281">
    <property type="component" value="Chromosome"/>
</dbReference>
<proteinExistence type="predicted"/>